<evidence type="ECO:0000256" key="8">
    <source>
        <dbReference type="SAM" id="MobiDB-lite"/>
    </source>
</evidence>
<dbReference type="PROSITE" id="PS50104">
    <property type="entry name" value="TIR"/>
    <property type="match status" value="1"/>
</dbReference>
<dbReference type="PROSITE" id="PS51032">
    <property type="entry name" value="AP2_ERF"/>
    <property type="match status" value="1"/>
</dbReference>
<comment type="similarity">
    <text evidence="7">Belongs to the AP2/ERF transcription factor family. ERF subfamily.</text>
</comment>
<evidence type="ECO:0000256" key="3">
    <source>
        <dbReference type="ARBA" id="ARBA00023027"/>
    </source>
</evidence>
<evidence type="ECO:0000259" key="10">
    <source>
        <dbReference type="PROSITE" id="PS51032"/>
    </source>
</evidence>
<dbReference type="GO" id="GO:0009877">
    <property type="term" value="P:nodulation"/>
    <property type="evidence" value="ECO:0007669"/>
    <property type="project" value="UniProtKB-ARBA"/>
</dbReference>
<dbReference type="PRINTS" id="PR00367">
    <property type="entry name" value="ETHRSPELEMNT"/>
</dbReference>
<dbReference type="GO" id="GO:0003700">
    <property type="term" value="F:DNA-binding transcription factor activity"/>
    <property type="evidence" value="ECO:0007669"/>
    <property type="project" value="InterPro"/>
</dbReference>
<dbReference type="InterPro" id="IPR000157">
    <property type="entry name" value="TIR_dom"/>
</dbReference>
<dbReference type="InterPro" id="IPR040267">
    <property type="entry name" value="EID1-like"/>
</dbReference>
<dbReference type="Pfam" id="PF00847">
    <property type="entry name" value="AP2"/>
    <property type="match status" value="1"/>
</dbReference>
<dbReference type="InterPro" id="IPR036955">
    <property type="entry name" value="AP2/ERF_dom_sf"/>
</dbReference>
<name>A0A5N5HQA9_9ROSA</name>
<evidence type="ECO:0000259" key="9">
    <source>
        <dbReference type="PROSITE" id="PS50104"/>
    </source>
</evidence>
<dbReference type="PANTHER" id="PTHR31348:SF2">
    <property type="entry name" value="EID1-LIKE F-BOX PROTEIN 1"/>
    <property type="match status" value="1"/>
</dbReference>
<dbReference type="GO" id="GO:0003677">
    <property type="term" value="F:DNA binding"/>
    <property type="evidence" value="ECO:0007669"/>
    <property type="project" value="UniProtKB-KW"/>
</dbReference>
<dbReference type="InterPro" id="IPR016177">
    <property type="entry name" value="DNA-bd_dom_sf"/>
</dbReference>
<dbReference type="PANTHER" id="PTHR31348">
    <property type="entry name" value="EID1-LIKE F-BOX PROTEIN 2-RELATED"/>
    <property type="match status" value="1"/>
</dbReference>
<dbReference type="SUPFAM" id="SSF52200">
    <property type="entry name" value="Toll/Interleukin receptor TIR domain"/>
    <property type="match status" value="1"/>
</dbReference>
<dbReference type="SUPFAM" id="SSF54171">
    <property type="entry name" value="DNA-binding domain"/>
    <property type="match status" value="1"/>
</dbReference>
<reference evidence="12" key="2">
    <citation type="submission" date="2019-10" db="EMBL/GenBank/DDBJ databases">
        <title>A de novo genome assembly of a pear dwarfing rootstock.</title>
        <authorList>
            <person name="Wang F."/>
            <person name="Wang J."/>
            <person name="Li S."/>
            <person name="Zhang Y."/>
            <person name="Fang M."/>
            <person name="Ma L."/>
            <person name="Zhao Y."/>
            <person name="Jiang S."/>
        </authorList>
    </citation>
    <scope>NUCLEOTIDE SEQUENCE [LARGE SCALE GENOMIC DNA]</scope>
</reference>
<organism evidence="11 12">
    <name type="scientific">Pyrus ussuriensis x Pyrus communis</name>
    <dbReference type="NCBI Taxonomy" id="2448454"/>
    <lineage>
        <taxon>Eukaryota</taxon>
        <taxon>Viridiplantae</taxon>
        <taxon>Streptophyta</taxon>
        <taxon>Embryophyta</taxon>
        <taxon>Tracheophyta</taxon>
        <taxon>Spermatophyta</taxon>
        <taxon>Magnoliopsida</taxon>
        <taxon>eudicotyledons</taxon>
        <taxon>Gunneridae</taxon>
        <taxon>Pentapetalae</taxon>
        <taxon>rosids</taxon>
        <taxon>fabids</taxon>
        <taxon>Rosales</taxon>
        <taxon>Rosaceae</taxon>
        <taxon>Amygdaloideae</taxon>
        <taxon>Maleae</taxon>
        <taxon>Pyrus</taxon>
    </lineage>
</organism>
<feature type="compositionally biased region" description="Low complexity" evidence="8">
    <location>
        <begin position="163"/>
        <end position="174"/>
    </location>
</feature>
<dbReference type="EMBL" id="SMOL01000148">
    <property type="protein sequence ID" value="KAB2629017.1"/>
    <property type="molecule type" value="Genomic_DNA"/>
</dbReference>
<feature type="domain" description="TIR" evidence="9">
    <location>
        <begin position="182"/>
        <end position="355"/>
    </location>
</feature>
<dbReference type="InterPro" id="IPR001471">
    <property type="entry name" value="AP2/ERF_dom"/>
</dbReference>
<proteinExistence type="inferred from homology"/>
<evidence type="ECO:0000313" key="12">
    <source>
        <dbReference type="Proteomes" id="UP000327157"/>
    </source>
</evidence>
<keyword evidence="12" id="KW-1185">Reference proteome</keyword>
<evidence type="ECO:0000256" key="1">
    <source>
        <dbReference type="ARBA" id="ARBA00004123"/>
    </source>
</evidence>
<dbReference type="AlphaFoldDB" id="A0A5N5HQA9"/>
<evidence type="ECO:0000256" key="7">
    <source>
        <dbReference type="ARBA" id="ARBA00024343"/>
    </source>
</evidence>
<dbReference type="SMART" id="SM00380">
    <property type="entry name" value="AP2"/>
    <property type="match status" value="1"/>
</dbReference>
<feature type="region of interest" description="Disordered" evidence="8">
    <location>
        <begin position="44"/>
        <end position="66"/>
    </location>
</feature>
<comment type="subcellular location">
    <subcellularLocation>
        <location evidence="1">Nucleus</location>
    </subcellularLocation>
</comment>
<gene>
    <name evidence="11" type="ORF">D8674_033812</name>
</gene>
<dbReference type="FunFam" id="3.40.50.10140:FF:000007">
    <property type="entry name" value="Disease resistance protein (TIR-NBS-LRR class)"/>
    <property type="match status" value="1"/>
</dbReference>
<dbReference type="CDD" id="cd00018">
    <property type="entry name" value="AP2"/>
    <property type="match status" value="1"/>
</dbReference>
<keyword evidence="6" id="KW-0539">Nucleus</keyword>
<dbReference type="Gene3D" id="3.40.50.10140">
    <property type="entry name" value="Toll/interleukin-1 receptor homology (TIR) domain"/>
    <property type="match status" value="1"/>
</dbReference>
<reference evidence="11 12" key="1">
    <citation type="submission" date="2019-09" db="EMBL/GenBank/DDBJ databases">
        <authorList>
            <person name="Ou C."/>
        </authorList>
    </citation>
    <scope>NUCLEOTIDE SEQUENCE [LARGE SCALE GENOMIC DNA]</scope>
    <source>
        <strain evidence="11">S2</strain>
        <tissue evidence="11">Leaf</tissue>
    </source>
</reference>
<dbReference type="Gene3D" id="3.30.730.10">
    <property type="entry name" value="AP2/ERF domain"/>
    <property type="match status" value="1"/>
</dbReference>
<sequence length="614" mass="69595">MFLKGPNFQISPNSLCRLGNQLLFIRLSLCTSKLTSLLQLTKTMDPTLKSPPPKSGSEDPNPGSNEIQYIGVRKRRWGRYTAEIKDPGKKTRIWLGTFDSAEEAARAYDTAAREFCGANAETNFHAPAEHQLQRPSGSKRIVQVQQQLTDTSTITSPGPPLPSSSTITTATSSSSSSSIEDEIYDVFLSFSVEDTRKTFTDHLYWTLKDAGIDAFIEEEESSRGGEEKVSEQVKLVIQGSKTAVIIFSRRYADSIRCLEELVEIMECKRRLGQVVLPIFYEVDPSDVKNQSGIFAEVFKKHEDRFRQVEDKEEKLGPWRNALTEAADLEGEVFTKTDGYEGVFIRKVKDEITRKLKNRDESTRELKNPDEITRKLKNRYIHSASYQCTKGHLNADVIFLVFRQLNWNPKLIATLSLVCKWIDDLAKRVLWKEFCRTRAPNMMFDLQSSGSHCVDGNWRVLGKLLIYCAGSLKGGLFKSIQIPGHFVYRTRFSKTSGKSFLLPQCRRDVLYVSDPCEHLGQGEEGDVGFFRGVFMSFSMSKVREMLIKKRAQLHPTDVCPYCKVKLWSMLQAKMIPKSASCRLGAFDDCIEYFVCLNGHMLGICTLRPLSDSEEA</sequence>
<accession>A0A5N5HQA9</accession>
<keyword evidence="5" id="KW-0804">Transcription</keyword>
<evidence type="ECO:0000256" key="2">
    <source>
        <dbReference type="ARBA" id="ARBA00023015"/>
    </source>
</evidence>
<keyword evidence="3" id="KW-0520">NAD</keyword>
<dbReference type="FunFam" id="3.30.730.10:FF:000005">
    <property type="entry name" value="ethylene-responsive transcription factor RAP2-11"/>
    <property type="match status" value="1"/>
</dbReference>
<evidence type="ECO:0000256" key="4">
    <source>
        <dbReference type="ARBA" id="ARBA00023125"/>
    </source>
</evidence>
<evidence type="ECO:0000256" key="6">
    <source>
        <dbReference type="ARBA" id="ARBA00023242"/>
    </source>
</evidence>
<keyword evidence="4" id="KW-0238">DNA-binding</keyword>
<dbReference type="OrthoDB" id="1881056at2759"/>
<dbReference type="SMART" id="SM00255">
    <property type="entry name" value="TIR"/>
    <property type="match status" value="1"/>
</dbReference>
<reference evidence="11 12" key="3">
    <citation type="submission" date="2019-11" db="EMBL/GenBank/DDBJ databases">
        <title>A de novo genome assembly of a pear dwarfing rootstock.</title>
        <authorList>
            <person name="Wang F."/>
            <person name="Wang J."/>
            <person name="Li S."/>
            <person name="Zhang Y."/>
            <person name="Fang M."/>
            <person name="Ma L."/>
            <person name="Zhao Y."/>
            <person name="Jiang S."/>
        </authorList>
    </citation>
    <scope>NUCLEOTIDE SEQUENCE [LARGE SCALE GENOMIC DNA]</scope>
    <source>
        <strain evidence="11">S2</strain>
        <tissue evidence="11">Leaf</tissue>
    </source>
</reference>
<comment type="caution">
    <text evidence="11">The sequence shown here is derived from an EMBL/GenBank/DDBJ whole genome shotgun (WGS) entry which is preliminary data.</text>
</comment>
<feature type="region of interest" description="Disordered" evidence="8">
    <location>
        <begin position="145"/>
        <end position="174"/>
    </location>
</feature>
<dbReference type="GO" id="GO:0005634">
    <property type="term" value="C:nucleus"/>
    <property type="evidence" value="ECO:0007669"/>
    <property type="project" value="UniProtKB-SubCell"/>
</dbReference>
<evidence type="ECO:0000313" key="11">
    <source>
        <dbReference type="EMBL" id="KAB2629017.1"/>
    </source>
</evidence>
<dbReference type="Proteomes" id="UP000327157">
    <property type="component" value="Chromosome 8"/>
</dbReference>
<keyword evidence="2" id="KW-0805">Transcription regulation</keyword>
<dbReference type="InterPro" id="IPR035897">
    <property type="entry name" value="Toll_tir_struct_dom_sf"/>
</dbReference>
<feature type="domain" description="AP2/ERF" evidence="10">
    <location>
        <begin position="68"/>
        <end position="125"/>
    </location>
</feature>
<dbReference type="Pfam" id="PF01582">
    <property type="entry name" value="TIR"/>
    <property type="match status" value="1"/>
</dbReference>
<dbReference type="GO" id="GO:0007165">
    <property type="term" value="P:signal transduction"/>
    <property type="evidence" value="ECO:0007669"/>
    <property type="project" value="InterPro"/>
</dbReference>
<protein>
    <submittedName>
        <fullName evidence="11">TMV resistance protein N-like</fullName>
    </submittedName>
</protein>
<evidence type="ECO:0000256" key="5">
    <source>
        <dbReference type="ARBA" id="ARBA00023163"/>
    </source>
</evidence>